<evidence type="ECO:0000256" key="7">
    <source>
        <dbReference type="ARBA" id="ARBA00023316"/>
    </source>
</evidence>
<gene>
    <name evidence="17" type="ORF">A4U43_C01F2520</name>
</gene>
<evidence type="ECO:0000256" key="10">
    <source>
        <dbReference type="ARBA" id="ARBA00048766"/>
    </source>
</evidence>
<comment type="catalytic activity">
    <reaction evidence="10">
        <text>[(1-&gt;4)-alpha-D-galacturonosyl](n) + H2O = alpha-D-galacturonate + [(1-&gt;4)-alpha-D-galacturonosyl](n-1)</text>
        <dbReference type="Rhea" id="RHEA:14117"/>
        <dbReference type="Rhea" id="RHEA-COMP:14570"/>
        <dbReference type="Rhea" id="RHEA-COMP:14572"/>
        <dbReference type="ChEBI" id="CHEBI:15377"/>
        <dbReference type="ChEBI" id="CHEBI:58658"/>
        <dbReference type="ChEBI" id="CHEBI:140523"/>
        <dbReference type="EC" id="3.2.1.67"/>
    </reaction>
</comment>
<keyword evidence="16" id="KW-0732">Signal</keyword>
<dbReference type="SUPFAM" id="SSF51126">
    <property type="entry name" value="Pectin lyase-like"/>
    <property type="match status" value="1"/>
</dbReference>
<keyword evidence="7" id="KW-0961">Cell wall biogenesis/degradation</keyword>
<evidence type="ECO:0000256" key="13">
    <source>
        <dbReference type="ARBA" id="ARBA00083621"/>
    </source>
</evidence>
<dbReference type="EMBL" id="CM007381">
    <property type="protein sequence ID" value="ONK79063.1"/>
    <property type="molecule type" value="Genomic_DNA"/>
</dbReference>
<evidence type="ECO:0000256" key="9">
    <source>
        <dbReference type="ARBA" id="ARBA00043142"/>
    </source>
</evidence>
<reference evidence="18" key="1">
    <citation type="journal article" date="2017" name="Nat. Commun.">
        <title>The asparagus genome sheds light on the origin and evolution of a young Y chromosome.</title>
        <authorList>
            <person name="Harkess A."/>
            <person name="Zhou J."/>
            <person name="Xu C."/>
            <person name="Bowers J.E."/>
            <person name="Van der Hulst R."/>
            <person name="Ayyampalayam S."/>
            <person name="Mercati F."/>
            <person name="Riccardi P."/>
            <person name="McKain M.R."/>
            <person name="Kakrana A."/>
            <person name="Tang H."/>
            <person name="Ray J."/>
            <person name="Groenendijk J."/>
            <person name="Arikit S."/>
            <person name="Mathioni S.M."/>
            <person name="Nakano M."/>
            <person name="Shan H."/>
            <person name="Telgmann-Rauber A."/>
            <person name="Kanno A."/>
            <person name="Yue Z."/>
            <person name="Chen H."/>
            <person name="Li W."/>
            <person name="Chen Y."/>
            <person name="Xu X."/>
            <person name="Zhang Y."/>
            <person name="Luo S."/>
            <person name="Chen H."/>
            <person name="Gao J."/>
            <person name="Mao Z."/>
            <person name="Pires J.C."/>
            <person name="Luo M."/>
            <person name="Kudrna D."/>
            <person name="Wing R.A."/>
            <person name="Meyers B.C."/>
            <person name="Yi K."/>
            <person name="Kong H."/>
            <person name="Lavrijsen P."/>
            <person name="Sunseri F."/>
            <person name="Falavigna A."/>
            <person name="Ye Y."/>
            <person name="Leebens-Mack J.H."/>
            <person name="Chen G."/>
        </authorList>
    </citation>
    <scope>NUCLEOTIDE SEQUENCE [LARGE SCALE GENOMIC DNA]</scope>
    <source>
        <strain evidence="18">cv. DH0086</strain>
    </source>
</reference>
<keyword evidence="18" id="KW-1185">Reference proteome</keyword>
<dbReference type="Pfam" id="PF00295">
    <property type="entry name" value="Glyco_hydro_28"/>
    <property type="match status" value="1"/>
</dbReference>
<evidence type="ECO:0000256" key="3">
    <source>
        <dbReference type="ARBA" id="ARBA00022512"/>
    </source>
</evidence>
<keyword evidence="5 15" id="KW-0378">Hydrolase</keyword>
<comment type="similarity">
    <text evidence="2 15">Belongs to the glycosyl hydrolase 28 family.</text>
</comment>
<evidence type="ECO:0000256" key="5">
    <source>
        <dbReference type="ARBA" id="ARBA00022801"/>
    </source>
</evidence>
<evidence type="ECO:0000256" key="4">
    <source>
        <dbReference type="ARBA" id="ARBA00022525"/>
    </source>
</evidence>
<keyword evidence="6 15" id="KW-0326">Glycosidase</keyword>
<name>A0A5P1FMV0_ASPOF</name>
<feature type="signal peptide" evidence="16">
    <location>
        <begin position="1"/>
        <end position="22"/>
    </location>
</feature>
<dbReference type="Gramene" id="ONK79063">
    <property type="protein sequence ID" value="ONK79063"/>
    <property type="gene ID" value="A4U43_C01F2520"/>
</dbReference>
<evidence type="ECO:0000256" key="1">
    <source>
        <dbReference type="ARBA" id="ARBA00004191"/>
    </source>
</evidence>
<dbReference type="InterPro" id="IPR000743">
    <property type="entry name" value="Glyco_hydro_28"/>
</dbReference>
<proteinExistence type="inferred from homology"/>
<dbReference type="InterPro" id="IPR011050">
    <property type="entry name" value="Pectin_lyase_fold/virulence"/>
</dbReference>
<organism evidence="17 18">
    <name type="scientific">Asparagus officinalis</name>
    <name type="common">Garden asparagus</name>
    <dbReference type="NCBI Taxonomy" id="4686"/>
    <lineage>
        <taxon>Eukaryota</taxon>
        <taxon>Viridiplantae</taxon>
        <taxon>Streptophyta</taxon>
        <taxon>Embryophyta</taxon>
        <taxon>Tracheophyta</taxon>
        <taxon>Spermatophyta</taxon>
        <taxon>Magnoliopsida</taxon>
        <taxon>Liliopsida</taxon>
        <taxon>Asparagales</taxon>
        <taxon>Asparagaceae</taxon>
        <taxon>Asparagoideae</taxon>
        <taxon>Asparagus</taxon>
    </lineage>
</organism>
<evidence type="ECO:0000256" key="15">
    <source>
        <dbReference type="RuleBase" id="RU361169"/>
    </source>
</evidence>
<dbReference type="PROSITE" id="PS00502">
    <property type="entry name" value="POLYGALACTURONASE"/>
    <property type="match status" value="1"/>
</dbReference>
<dbReference type="FunFam" id="2.160.20.10:FF:000004">
    <property type="entry name" value="Pectin lyase-like superfamily protein"/>
    <property type="match status" value="1"/>
</dbReference>
<comment type="function">
    <text evidence="11">May function in depolymerizing pectin during pollen development, germination, and tube growth. Acts as an exo-polygalacturonase.</text>
</comment>
<evidence type="ECO:0000256" key="12">
    <source>
        <dbReference type="ARBA" id="ARBA00068298"/>
    </source>
</evidence>
<dbReference type="GO" id="GO:0004650">
    <property type="term" value="F:polygalacturonase activity"/>
    <property type="evidence" value="ECO:0007669"/>
    <property type="project" value="InterPro"/>
</dbReference>
<dbReference type="SMART" id="SM00710">
    <property type="entry name" value="PbH1"/>
    <property type="match status" value="6"/>
</dbReference>
<evidence type="ECO:0000256" key="11">
    <source>
        <dbReference type="ARBA" id="ARBA00057651"/>
    </source>
</evidence>
<comment type="subcellular location">
    <subcellularLocation>
        <location evidence="1">Secreted</location>
        <location evidence="1">Cell wall</location>
    </subcellularLocation>
</comment>
<dbReference type="Proteomes" id="UP000243459">
    <property type="component" value="Chromosome 1"/>
</dbReference>
<protein>
    <recommendedName>
        <fullName evidence="12">Exopolygalacturonase</fullName>
        <ecNumber evidence="8">3.2.1.67</ecNumber>
    </recommendedName>
    <alternativeName>
        <fullName evidence="9">Galacturan 1,4-alpha-galacturonidase</fullName>
    </alternativeName>
    <alternativeName>
        <fullName evidence="13">Pectinase</fullName>
    </alternativeName>
</protein>
<dbReference type="Gene3D" id="2.160.20.10">
    <property type="entry name" value="Single-stranded right-handed beta-helix, Pectin lyase-like"/>
    <property type="match status" value="1"/>
</dbReference>
<accession>A0A5P1FMV0</accession>
<evidence type="ECO:0000313" key="18">
    <source>
        <dbReference type="Proteomes" id="UP000243459"/>
    </source>
</evidence>
<dbReference type="InterPro" id="IPR012334">
    <property type="entry name" value="Pectin_lyas_fold"/>
</dbReference>
<dbReference type="OMA" id="RHPINID"/>
<evidence type="ECO:0000256" key="2">
    <source>
        <dbReference type="ARBA" id="ARBA00008834"/>
    </source>
</evidence>
<dbReference type="GO" id="GO:0047911">
    <property type="term" value="F:galacturan 1,4-alpha-galacturonidase activity"/>
    <property type="evidence" value="ECO:0007669"/>
    <property type="project" value="UniProtKB-EC"/>
</dbReference>
<dbReference type="GO" id="GO:0005975">
    <property type="term" value="P:carbohydrate metabolic process"/>
    <property type="evidence" value="ECO:0007669"/>
    <property type="project" value="InterPro"/>
</dbReference>
<dbReference type="AlphaFoldDB" id="A0A5P1FMV0"/>
<dbReference type="InterPro" id="IPR006626">
    <property type="entry name" value="PbH1"/>
</dbReference>
<evidence type="ECO:0000313" key="17">
    <source>
        <dbReference type="EMBL" id="ONK79063.1"/>
    </source>
</evidence>
<feature type="active site" evidence="14">
    <location>
        <position position="239"/>
    </location>
</feature>
<keyword evidence="3" id="KW-0134">Cell wall</keyword>
<dbReference type="PANTHER" id="PTHR31375">
    <property type="match status" value="1"/>
</dbReference>
<sequence length="399" mass="43071">MASCSNILVVFLVLLWVFIAKADTTISLKKYGGIPGGKIDSTKALQKAWADACAAEGKSQIIIPHGDYLVGPVLFKGPCKGPVTIQLDGNLLADANLGHYKSNWLDFQYIDGLTFKGRGKLDGQGASAWPHNNCPKNWSCKLLPMTMSLSFVTNSSIRGISSLNPKFFHVNLFSCRNLDLRWLTISAPGDSPNTDGIHVGGSSNIAISDSAISTGDDCISLGSGTANVTVSGVTCGPGHGISVGSLGKDADKGDVVGLTVKNCTLTGTSNGIRIKSWKTKRGSRFWEMMKVEDFLFENVAMKNVANPIFIDQEYCPYAACPESEPSRVKINGVKFRNIRGTSSSDEVIKMVCSRRYPCEGVELRDIYLRYIGDDAQLKERATCKNVKGTSSNVKPVSCF</sequence>
<feature type="chain" id="PRO_5024284201" description="Exopolygalacturonase" evidence="16">
    <location>
        <begin position="23"/>
        <end position="399"/>
    </location>
</feature>
<evidence type="ECO:0000256" key="16">
    <source>
        <dbReference type="SAM" id="SignalP"/>
    </source>
</evidence>
<dbReference type="EC" id="3.2.1.67" evidence="8"/>
<evidence type="ECO:0000256" key="14">
    <source>
        <dbReference type="PROSITE-ProRule" id="PRU10052"/>
    </source>
</evidence>
<evidence type="ECO:0000256" key="8">
    <source>
        <dbReference type="ARBA" id="ARBA00038933"/>
    </source>
</evidence>
<evidence type="ECO:0000256" key="6">
    <source>
        <dbReference type="ARBA" id="ARBA00023295"/>
    </source>
</evidence>
<dbReference type="GO" id="GO:0071555">
    <property type="term" value="P:cell wall organization"/>
    <property type="evidence" value="ECO:0007669"/>
    <property type="project" value="UniProtKB-KW"/>
</dbReference>
<keyword evidence="4" id="KW-0964">Secreted</keyword>